<sequence>MHVLRPDGHRPGGAEGLRAPALLISRDLPDDPRAEWSVSLVSSLVKKHIRSHCFNMVLTFDGRGVSGHANHTALHEAVSHLASTGQVSEVSWLWPSALCCVTGPSGYAQAKAAMFCHVSQLLWFRHIYIFFSRYMFVNTFQMLPRGPRNLKIY</sequence>
<dbReference type="EC" id="3.5.1.89" evidence="2"/>
<dbReference type="PANTHER" id="PTHR12993:SF11">
    <property type="entry name" value="N-ACETYLGLUCOSAMINYL-PHOSPHATIDYLINOSITOL DE-N-ACETYLASE"/>
    <property type="match status" value="1"/>
</dbReference>
<dbReference type="EMBL" id="JANIIK010000115">
    <property type="protein sequence ID" value="KAJ3589421.1"/>
    <property type="molecule type" value="Genomic_DNA"/>
</dbReference>
<name>A0A9Q0IA99_9TELE</name>
<comment type="caution">
    <text evidence="3">The sequence shown here is derived from an EMBL/GenBank/DDBJ whole genome shotgun (WGS) entry which is preliminary data.</text>
</comment>
<dbReference type="OrthoDB" id="440160at2759"/>
<dbReference type="SUPFAM" id="SSF102588">
    <property type="entry name" value="LmbE-like"/>
    <property type="match status" value="1"/>
</dbReference>
<protein>
    <recommendedName>
        <fullName evidence="2">N-acetylglucosaminylphosphatidylinositol deacetylase</fullName>
        <ecNumber evidence="2">3.5.1.89</ecNumber>
    </recommendedName>
</protein>
<keyword evidence="4" id="KW-1185">Reference proteome</keyword>
<dbReference type="PANTHER" id="PTHR12993">
    <property type="entry name" value="N-ACETYLGLUCOSAMINYL-PHOSPHATIDYLINOSITOL DE-N-ACETYLASE-RELATED"/>
    <property type="match status" value="1"/>
</dbReference>
<dbReference type="InterPro" id="IPR024078">
    <property type="entry name" value="LmbE-like_dom_sf"/>
</dbReference>
<gene>
    <name evidence="3" type="ORF">NHX12_010266</name>
</gene>
<evidence type="ECO:0000256" key="2">
    <source>
        <dbReference type="ARBA" id="ARBA00012176"/>
    </source>
</evidence>
<dbReference type="GO" id="GO:0005783">
    <property type="term" value="C:endoplasmic reticulum"/>
    <property type="evidence" value="ECO:0007669"/>
    <property type="project" value="TreeGrafter"/>
</dbReference>
<dbReference type="Proteomes" id="UP001148018">
    <property type="component" value="Unassembled WGS sequence"/>
</dbReference>
<proteinExistence type="inferred from homology"/>
<evidence type="ECO:0000313" key="3">
    <source>
        <dbReference type="EMBL" id="KAJ3589421.1"/>
    </source>
</evidence>
<reference evidence="3" key="1">
    <citation type="submission" date="2022-07" db="EMBL/GenBank/DDBJ databases">
        <title>Chromosome-level genome of Muraenolepis orangiensis.</title>
        <authorList>
            <person name="Kim J."/>
        </authorList>
    </citation>
    <scope>NUCLEOTIDE SEQUENCE</scope>
    <source>
        <strain evidence="3">KU_S4_2022</strain>
        <tissue evidence="3">Muscle</tissue>
    </source>
</reference>
<evidence type="ECO:0000313" key="4">
    <source>
        <dbReference type="Proteomes" id="UP001148018"/>
    </source>
</evidence>
<dbReference type="GO" id="GO:0000225">
    <property type="term" value="F:N-acetylglucosaminylphosphatidylinositol deacetylase activity"/>
    <property type="evidence" value="ECO:0007669"/>
    <property type="project" value="UniProtKB-EC"/>
</dbReference>
<dbReference type="AlphaFoldDB" id="A0A9Q0IA99"/>
<organism evidence="3 4">
    <name type="scientific">Muraenolepis orangiensis</name>
    <name type="common">Patagonian moray cod</name>
    <dbReference type="NCBI Taxonomy" id="630683"/>
    <lineage>
        <taxon>Eukaryota</taxon>
        <taxon>Metazoa</taxon>
        <taxon>Chordata</taxon>
        <taxon>Craniata</taxon>
        <taxon>Vertebrata</taxon>
        <taxon>Euteleostomi</taxon>
        <taxon>Actinopterygii</taxon>
        <taxon>Neopterygii</taxon>
        <taxon>Teleostei</taxon>
        <taxon>Neoteleostei</taxon>
        <taxon>Acanthomorphata</taxon>
        <taxon>Zeiogadaria</taxon>
        <taxon>Gadariae</taxon>
        <taxon>Gadiformes</taxon>
        <taxon>Muraenolepidoidei</taxon>
        <taxon>Muraenolepididae</taxon>
        <taxon>Muraenolepis</taxon>
    </lineage>
</organism>
<dbReference type="Gene3D" id="3.40.50.10320">
    <property type="entry name" value="LmbE-like"/>
    <property type="match status" value="1"/>
</dbReference>
<evidence type="ECO:0000256" key="1">
    <source>
        <dbReference type="ARBA" id="ARBA00006066"/>
    </source>
</evidence>
<comment type="similarity">
    <text evidence="1">Belongs to the PIGL family.</text>
</comment>
<dbReference type="InterPro" id="IPR003737">
    <property type="entry name" value="GlcNAc_PI_deacetylase-related"/>
</dbReference>
<accession>A0A9Q0IA99</accession>